<dbReference type="Proteomes" id="UP000293519">
    <property type="component" value="Unassembled WGS sequence"/>
</dbReference>
<dbReference type="PROSITE" id="PS51762">
    <property type="entry name" value="GH16_2"/>
    <property type="match status" value="1"/>
</dbReference>
<comment type="caution">
    <text evidence="2">The sequence shown here is derived from an EMBL/GenBank/DDBJ whole genome shotgun (WGS) entry which is preliminary data.</text>
</comment>
<gene>
    <name evidence="2" type="ORF">EV141_0445</name>
</gene>
<organism evidence="2 3">
    <name type="scientific">Microcella putealis</name>
    <dbReference type="NCBI Taxonomy" id="337005"/>
    <lineage>
        <taxon>Bacteria</taxon>
        <taxon>Bacillati</taxon>
        <taxon>Actinomycetota</taxon>
        <taxon>Actinomycetes</taxon>
        <taxon>Micrococcales</taxon>
        <taxon>Microbacteriaceae</taxon>
        <taxon>Microcella</taxon>
    </lineage>
</organism>
<evidence type="ECO:0000259" key="1">
    <source>
        <dbReference type="PROSITE" id="PS51762"/>
    </source>
</evidence>
<feature type="domain" description="GH16" evidence="1">
    <location>
        <begin position="43"/>
        <end position="273"/>
    </location>
</feature>
<dbReference type="GO" id="GO:0004553">
    <property type="term" value="F:hydrolase activity, hydrolyzing O-glycosyl compounds"/>
    <property type="evidence" value="ECO:0007669"/>
    <property type="project" value="InterPro"/>
</dbReference>
<evidence type="ECO:0000313" key="3">
    <source>
        <dbReference type="Proteomes" id="UP000293519"/>
    </source>
</evidence>
<dbReference type="AlphaFoldDB" id="A0A4Q7LXM0"/>
<proteinExistence type="predicted"/>
<dbReference type="InterPro" id="IPR000757">
    <property type="entry name" value="Beta-glucanase-like"/>
</dbReference>
<dbReference type="SUPFAM" id="SSF49899">
    <property type="entry name" value="Concanavalin A-like lectins/glucanases"/>
    <property type="match status" value="1"/>
</dbReference>
<keyword evidence="3" id="KW-1185">Reference proteome</keyword>
<reference evidence="2 3" key="1">
    <citation type="journal article" date="2015" name="Stand. Genomic Sci.">
        <title>Genomic Encyclopedia of Bacterial and Archaeal Type Strains, Phase III: the genomes of soil and plant-associated and newly described type strains.</title>
        <authorList>
            <person name="Whitman W.B."/>
            <person name="Woyke T."/>
            <person name="Klenk H.P."/>
            <person name="Zhou Y."/>
            <person name="Lilburn T.G."/>
            <person name="Beck B.J."/>
            <person name="De Vos P."/>
            <person name="Vandamme P."/>
            <person name="Eisen J.A."/>
            <person name="Garrity G."/>
            <person name="Hugenholtz P."/>
            <person name="Kyrpides N.C."/>
        </authorList>
    </citation>
    <scope>NUCLEOTIDE SEQUENCE [LARGE SCALE GENOMIC DNA]</scope>
    <source>
        <strain evidence="2 3">CV2</strain>
    </source>
</reference>
<dbReference type="GO" id="GO:0005975">
    <property type="term" value="P:carbohydrate metabolic process"/>
    <property type="evidence" value="ECO:0007669"/>
    <property type="project" value="InterPro"/>
</dbReference>
<protein>
    <recommendedName>
        <fullName evidence="1">GH16 domain-containing protein</fullName>
    </recommendedName>
</protein>
<accession>A0A4Q7LXM0</accession>
<dbReference type="EMBL" id="SGWW01000001">
    <property type="protein sequence ID" value="RZS59227.1"/>
    <property type="molecule type" value="Genomic_DNA"/>
</dbReference>
<dbReference type="InterPro" id="IPR013320">
    <property type="entry name" value="ConA-like_dom_sf"/>
</dbReference>
<dbReference type="Gene3D" id="2.60.120.200">
    <property type="match status" value="1"/>
</dbReference>
<evidence type="ECO:0000313" key="2">
    <source>
        <dbReference type="EMBL" id="RZS59227.1"/>
    </source>
</evidence>
<dbReference type="CDD" id="cd00413">
    <property type="entry name" value="Glyco_hydrolase_16"/>
    <property type="match status" value="1"/>
</dbReference>
<sequence>MATVACAALTLTCVTTAGQRPDVDERFVGPTLDPTRWVDHYLPHWSTPDRTQARYELGRRGLTLRIDPDQPAFSPEYDGELRVSNLQSGTRSGPVGSADGQHRFRDGLLVRTAQPTRPLWLLGPGTLEARIEPCEHRNALTALWLIGFEDTPDRSGELCVVELFGDRLAGASAAIGTGVHPFGDPTLADDHRMVPLALDLRAPLDYRAEWGAWGWRVSVDGSVVASGERAPAYPLQIMLNLYLLPGADGRVAMPSDAPLTARVEYLRYWAADA</sequence>
<name>A0A4Q7LXM0_9MICO</name>